<dbReference type="Gene3D" id="1.10.10.1450">
    <property type="match status" value="1"/>
</dbReference>
<evidence type="ECO:0000259" key="6">
    <source>
        <dbReference type="Pfam" id="PF17906"/>
    </source>
</evidence>
<dbReference type="GO" id="GO:0006284">
    <property type="term" value="P:base-excision repair"/>
    <property type="evidence" value="ECO:0007669"/>
    <property type="project" value="TreeGrafter"/>
</dbReference>
<comment type="subcellular location">
    <subcellularLocation>
        <location evidence="1">Nucleus</location>
    </subcellularLocation>
</comment>
<keyword evidence="8" id="KW-1185">Reference proteome</keyword>
<dbReference type="InterPro" id="IPR009061">
    <property type="entry name" value="DNA-bd_dom_put_sf"/>
</dbReference>
<accession>A0A1A9V387</accession>
<evidence type="ECO:0000256" key="2">
    <source>
        <dbReference type="ARBA" id="ARBA00022833"/>
    </source>
</evidence>
<dbReference type="InterPro" id="IPR022656">
    <property type="entry name" value="XPA_C"/>
</dbReference>
<dbReference type="GO" id="GO:0070914">
    <property type="term" value="P:UV-damage excision repair"/>
    <property type="evidence" value="ECO:0007669"/>
    <property type="project" value="TreeGrafter"/>
</dbReference>
<dbReference type="VEuPathDB" id="VectorBase:GAUT024300"/>
<dbReference type="InterPro" id="IPR037129">
    <property type="entry name" value="XPA_sf"/>
</dbReference>
<dbReference type="PANTHER" id="PTHR10142:SF0">
    <property type="entry name" value="DNA REPAIR PROTEIN COMPLEMENTING XP-A CELLS"/>
    <property type="match status" value="1"/>
</dbReference>
<evidence type="ECO:0000313" key="8">
    <source>
        <dbReference type="Proteomes" id="UP000078200"/>
    </source>
</evidence>
<dbReference type="GO" id="GO:0000715">
    <property type="term" value="P:nucleotide-excision repair, DNA damage recognition"/>
    <property type="evidence" value="ECO:0007669"/>
    <property type="project" value="TreeGrafter"/>
</dbReference>
<dbReference type="Gene3D" id="3.90.530.10">
    <property type="entry name" value="XPA C-terminal domain"/>
    <property type="match status" value="1"/>
</dbReference>
<dbReference type="PANTHER" id="PTHR10142">
    <property type="entry name" value="DNA REPAIR PROTEIN COMPLEMENTING XP-A CELLS"/>
    <property type="match status" value="1"/>
</dbReference>
<dbReference type="GO" id="GO:0003684">
    <property type="term" value="F:damaged DNA binding"/>
    <property type="evidence" value="ECO:0007669"/>
    <property type="project" value="InterPro"/>
</dbReference>
<dbReference type="SUPFAM" id="SSF46955">
    <property type="entry name" value="Putative DNA-binding domain"/>
    <property type="match status" value="1"/>
</dbReference>
<proteinExistence type="predicted"/>
<name>A0A1A9V387_GLOAU</name>
<evidence type="ECO:0000256" key="4">
    <source>
        <dbReference type="SAM" id="MobiDB-lite"/>
    </source>
</evidence>
<organism evidence="7 8">
    <name type="scientific">Glossina austeni</name>
    <name type="common">Savannah tsetse fly</name>
    <dbReference type="NCBI Taxonomy" id="7395"/>
    <lineage>
        <taxon>Eukaryota</taxon>
        <taxon>Metazoa</taxon>
        <taxon>Ecdysozoa</taxon>
        <taxon>Arthropoda</taxon>
        <taxon>Hexapoda</taxon>
        <taxon>Insecta</taxon>
        <taxon>Pterygota</taxon>
        <taxon>Neoptera</taxon>
        <taxon>Endopterygota</taxon>
        <taxon>Diptera</taxon>
        <taxon>Brachycera</taxon>
        <taxon>Muscomorpha</taxon>
        <taxon>Hippoboscoidea</taxon>
        <taxon>Glossinidae</taxon>
        <taxon>Glossina</taxon>
    </lineage>
</organism>
<feature type="domain" description="Mos1 transposase HTH" evidence="6">
    <location>
        <begin position="77"/>
        <end position="119"/>
    </location>
</feature>
<keyword evidence="2" id="KW-0862">Zinc</keyword>
<evidence type="ECO:0000256" key="1">
    <source>
        <dbReference type="ARBA" id="ARBA00004123"/>
    </source>
</evidence>
<feature type="domain" description="XPA C-terminal" evidence="5">
    <location>
        <begin position="8"/>
        <end position="54"/>
    </location>
</feature>
<dbReference type="AlphaFoldDB" id="A0A1A9V387"/>
<dbReference type="STRING" id="7395.A0A1A9V387"/>
<dbReference type="EnsemblMetazoa" id="GAUT024300-RA">
    <property type="protein sequence ID" value="GAUT024300-PA"/>
    <property type="gene ID" value="GAUT024300"/>
</dbReference>
<dbReference type="InterPro" id="IPR000465">
    <property type="entry name" value="XPA/RAD14"/>
</dbReference>
<feature type="region of interest" description="Disordered" evidence="4">
    <location>
        <begin position="119"/>
        <end position="142"/>
    </location>
</feature>
<dbReference type="InterPro" id="IPR041426">
    <property type="entry name" value="Mos1_HTH"/>
</dbReference>
<dbReference type="GO" id="GO:1901255">
    <property type="term" value="P:nucleotide-excision repair involved in interstrand cross-link repair"/>
    <property type="evidence" value="ECO:0007669"/>
    <property type="project" value="TreeGrafter"/>
</dbReference>
<protein>
    <recommendedName>
        <fullName evidence="9">Mos1 transposase HTH domain-containing protein</fullName>
    </recommendedName>
</protein>
<reference evidence="7" key="1">
    <citation type="submission" date="2020-05" db="UniProtKB">
        <authorList>
            <consortium name="EnsemblMetazoa"/>
        </authorList>
    </citation>
    <scope>IDENTIFICATION</scope>
    <source>
        <strain evidence="7">TTRI</strain>
    </source>
</reference>
<dbReference type="Pfam" id="PF05181">
    <property type="entry name" value="XPA_C"/>
    <property type="match status" value="1"/>
</dbReference>
<keyword evidence="3" id="KW-0539">Nucleus</keyword>
<dbReference type="Proteomes" id="UP000078200">
    <property type="component" value="Unassembled WGS sequence"/>
</dbReference>
<evidence type="ECO:0000256" key="3">
    <source>
        <dbReference type="ARBA" id="ARBA00023242"/>
    </source>
</evidence>
<evidence type="ECO:0008006" key="9">
    <source>
        <dbReference type="Google" id="ProtNLM"/>
    </source>
</evidence>
<dbReference type="Pfam" id="PF17906">
    <property type="entry name" value="HTH_48"/>
    <property type="match status" value="1"/>
</dbReference>
<evidence type="ECO:0000313" key="7">
    <source>
        <dbReference type="EnsemblMetazoa" id="GAUT024300-PA"/>
    </source>
</evidence>
<evidence type="ECO:0000259" key="5">
    <source>
        <dbReference type="Pfam" id="PF05181"/>
    </source>
</evidence>
<dbReference type="GO" id="GO:0000110">
    <property type="term" value="C:nucleotide-excision repair factor 1 complex"/>
    <property type="evidence" value="ECO:0007669"/>
    <property type="project" value="TreeGrafter"/>
</dbReference>
<sequence>MLRSRRRTRIEAKAEYLLKNSNFDKRGPPLLYISRKNTHKVQSVEMKLYLNLQVEQRAMEVWGDEKELMQQYASTNPTHIRHITLYHFEKEGKAAQSCREDTTTASRCREWFAHFKSGDTSLQDKSGGGRPPGTFASRGRGRKLDNSNVASMWTIQVKFGKVCKLAG</sequence>